<protein>
    <recommendedName>
        <fullName evidence="2">Peptidase M56 domain-containing protein</fullName>
    </recommendedName>
</protein>
<feature type="transmembrane region" description="Helical" evidence="1">
    <location>
        <begin position="50"/>
        <end position="73"/>
    </location>
</feature>
<feature type="transmembrane region" description="Helical" evidence="1">
    <location>
        <begin position="155"/>
        <end position="177"/>
    </location>
</feature>
<dbReference type="EMBL" id="CP047591">
    <property type="protein sequence ID" value="QHI72164.1"/>
    <property type="molecule type" value="Genomic_DNA"/>
</dbReference>
<name>A0A6P1MHT7_9FIRM</name>
<dbReference type="Proteomes" id="UP000463883">
    <property type="component" value="Chromosome"/>
</dbReference>
<organism evidence="3 4">
    <name type="scientific">Aminipila terrae</name>
    <dbReference type="NCBI Taxonomy" id="2697030"/>
    <lineage>
        <taxon>Bacteria</taxon>
        <taxon>Bacillati</taxon>
        <taxon>Bacillota</taxon>
        <taxon>Clostridia</taxon>
        <taxon>Peptostreptococcales</taxon>
        <taxon>Anaerovoracaceae</taxon>
        <taxon>Aminipila</taxon>
    </lineage>
</organism>
<dbReference type="AlphaFoldDB" id="A0A6P1MHT7"/>
<dbReference type="InterPro" id="IPR008756">
    <property type="entry name" value="Peptidase_M56"/>
</dbReference>
<keyword evidence="1" id="KW-0812">Transmembrane</keyword>
<keyword evidence="1" id="KW-0472">Membrane</keyword>
<dbReference type="CDD" id="cd07341">
    <property type="entry name" value="M56_BlaR1_MecR1_like"/>
    <property type="match status" value="1"/>
</dbReference>
<evidence type="ECO:0000313" key="3">
    <source>
        <dbReference type="EMBL" id="QHI72164.1"/>
    </source>
</evidence>
<sequence>MKSQEAEVSKLAGKEALPVMKPIALMQAEESDPIAKNAEKAEKFASWTDIIFFVWSAGCIGFMAYYIVGYLYFRKQVFRWSRVVTNPNMENILINICKDLNIKKQFKVYVCDKIASPSLMGLIHPVLILPSECFSNEELTFIFRHEFTHYKRYDLWYKMLLLLVNGIHWFNPVIYLLRYEAYIALEFSCDEEVIKGMPVNKKKAYGETILTCINQQKTRKVALTTCFNDNTKNLKGRLKNILSTKEKSNGLVIIVITLLLIASIGSTIAFAFDGHKQNVAKNYTWHGAVNLISKNVEFPTDLIKNDKDWNRFLESNSKIALVAEIPEEDIYVYGLKENGKEKGTYTLRGISIRQGNHIQVFDIFWGVYGEMPQLQYEDYDNDGIKELAMILRSANGTGIDLNELHIFERDNKNNGTDYLFSSDEWAELINNKLKYTVQNGTLTIAINGQDTGDRIDLASLQEEWGGKLSSVSVGNVGEFSFKDGKIYLQVLPAGYVAKWPTAQAITDRYIQMEVLYNHGFSLKNDFAGKSYY</sequence>
<keyword evidence="1" id="KW-1133">Transmembrane helix</keyword>
<feature type="transmembrane region" description="Helical" evidence="1">
    <location>
        <begin position="251"/>
        <end position="272"/>
    </location>
</feature>
<evidence type="ECO:0000256" key="1">
    <source>
        <dbReference type="SAM" id="Phobius"/>
    </source>
</evidence>
<evidence type="ECO:0000313" key="4">
    <source>
        <dbReference type="Proteomes" id="UP000463883"/>
    </source>
</evidence>
<evidence type="ECO:0000259" key="2">
    <source>
        <dbReference type="Pfam" id="PF05569"/>
    </source>
</evidence>
<keyword evidence="4" id="KW-1185">Reference proteome</keyword>
<dbReference type="InterPro" id="IPR052173">
    <property type="entry name" value="Beta-lactam_resp_regulator"/>
</dbReference>
<dbReference type="PANTHER" id="PTHR34978">
    <property type="entry name" value="POSSIBLE SENSOR-TRANSDUCER PROTEIN BLAR"/>
    <property type="match status" value="1"/>
</dbReference>
<gene>
    <name evidence="3" type="ORF">Ami3637_06895</name>
</gene>
<dbReference type="KEGG" id="amic:Ami3637_06895"/>
<dbReference type="RefSeq" id="WP_162361934.1">
    <property type="nucleotide sequence ID" value="NZ_CP047591.1"/>
</dbReference>
<accession>A0A6P1MHT7</accession>
<reference evidence="3 4" key="1">
    <citation type="submission" date="2020-01" db="EMBL/GenBank/DDBJ databases">
        <title>Genomic analysis of Aminipila sp. CBA3637.</title>
        <authorList>
            <person name="Kim Y.B."/>
            <person name="Roh S.W."/>
        </authorList>
    </citation>
    <scope>NUCLEOTIDE SEQUENCE [LARGE SCALE GENOMIC DNA]</scope>
    <source>
        <strain evidence="3 4">CBA3637</strain>
    </source>
</reference>
<dbReference type="PANTHER" id="PTHR34978:SF3">
    <property type="entry name" value="SLR0241 PROTEIN"/>
    <property type="match status" value="1"/>
</dbReference>
<feature type="domain" description="Peptidase M56" evidence="2">
    <location>
        <begin position="31"/>
        <end position="241"/>
    </location>
</feature>
<dbReference type="Pfam" id="PF05569">
    <property type="entry name" value="Peptidase_M56"/>
    <property type="match status" value="1"/>
</dbReference>
<proteinExistence type="predicted"/>